<comment type="caution">
    <text evidence="2">The sequence shown here is derived from an EMBL/GenBank/DDBJ whole genome shotgun (WGS) entry which is preliminary data.</text>
</comment>
<organism evidence="2 3">
    <name type="scientific">Friedmanniomyces endolithicus</name>
    <dbReference type="NCBI Taxonomy" id="329885"/>
    <lineage>
        <taxon>Eukaryota</taxon>
        <taxon>Fungi</taxon>
        <taxon>Dikarya</taxon>
        <taxon>Ascomycota</taxon>
        <taxon>Pezizomycotina</taxon>
        <taxon>Dothideomycetes</taxon>
        <taxon>Dothideomycetidae</taxon>
        <taxon>Mycosphaerellales</taxon>
        <taxon>Teratosphaeriaceae</taxon>
        <taxon>Friedmanniomyces</taxon>
    </lineage>
</organism>
<dbReference type="AlphaFoldDB" id="A0AAN6FBA4"/>
<dbReference type="EMBL" id="JASUXU010000080">
    <property type="protein sequence ID" value="KAK0309588.1"/>
    <property type="molecule type" value="Genomic_DNA"/>
</dbReference>
<sequence>MKKKGRDPHQYYSKEAEDSPARGYTNALPDEAGVTFPSSVTGDLIIVSGSSWLGRVSENGEYHRFRPDYRSPPATSLFEFHMRLQRATPR</sequence>
<reference evidence="2" key="1">
    <citation type="submission" date="2021-12" db="EMBL/GenBank/DDBJ databases">
        <title>Black yeast isolated from Biological Soil Crust.</title>
        <authorList>
            <person name="Kurbessoian T."/>
        </authorList>
    </citation>
    <scope>NUCLEOTIDE SEQUENCE</scope>
    <source>
        <strain evidence="2">CCFEE 5208</strain>
    </source>
</reference>
<gene>
    <name evidence="2" type="ORF">LTR82_015076</name>
</gene>
<protein>
    <submittedName>
        <fullName evidence="2">Uncharacterized protein</fullName>
    </submittedName>
</protein>
<accession>A0AAN6FBA4</accession>
<evidence type="ECO:0000256" key="1">
    <source>
        <dbReference type="SAM" id="MobiDB-lite"/>
    </source>
</evidence>
<name>A0AAN6FBA4_9PEZI</name>
<feature type="region of interest" description="Disordered" evidence="1">
    <location>
        <begin position="1"/>
        <end position="26"/>
    </location>
</feature>
<evidence type="ECO:0000313" key="3">
    <source>
        <dbReference type="Proteomes" id="UP001168146"/>
    </source>
</evidence>
<evidence type="ECO:0000313" key="2">
    <source>
        <dbReference type="EMBL" id="KAK0309588.1"/>
    </source>
</evidence>
<dbReference type="Proteomes" id="UP001168146">
    <property type="component" value="Unassembled WGS sequence"/>
</dbReference>
<feature type="compositionally biased region" description="Basic and acidic residues" evidence="1">
    <location>
        <begin position="7"/>
        <end position="20"/>
    </location>
</feature>
<proteinExistence type="predicted"/>